<accession>A0A4C1VCY8</accession>
<organism evidence="1 2">
    <name type="scientific">Eumeta variegata</name>
    <name type="common">Bagworm moth</name>
    <name type="synonym">Eumeta japonica</name>
    <dbReference type="NCBI Taxonomy" id="151549"/>
    <lineage>
        <taxon>Eukaryota</taxon>
        <taxon>Metazoa</taxon>
        <taxon>Ecdysozoa</taxon>
        <taxon>Arthropoda</taxon>
        <taxon>Hexapoda</taxon>
        <taxon>Insecta</taxon>
        <taxon>Pterygota</taxon>
        <taxon>Neoptera</taxon>
        <taxon>Endopterygota</taxon>
        <taxon>Lepidoptera</taxon>
        <taxon>Glossata</taxon>
        <taxon>Ditrysia</taxon>
        <taxon>Tineoidea</taxon>
        <taxon>Psychidae</taxon>
        <taxon>Oiketicinae</taxon>
        <taxon>Eumeta</taxon>
    </lineage>
</organism>
<dbReference type="AlphaFoldDB" id="A0A4C1VCY8"/>
<keyword evidence="2" id="KW-1185">Reference proteome</keyword>
<protein>
    <submittedName>
        <fullName evidence="1">Uncharacterized protein</fullName>
    </submittedName>
</protein>
<reference evidence="1 2" key="1">
    <citation type="journal article" date="2019" name="Commun. Biol.">
        <title>The bagworm genome reveals a unique fibroin gene that provides high tensile strength.</title>
        <authorList>
            <person name="Kono N."/>
            <person name="Nakamura H."/>
            <person name="Ohtoshi R."/>
            <person name="Tomita M."/>
            <person name="Numata K."/>
            <person name="Arakawa K."/>
        </authorList>
    </citation>
    <scope>NUCLEOTIDE SEQUENCE [LARGE SCALE GENOMIC DNA]</scope>
</reference>
<gene>
    <name evidence="1" type="ORF">EVAR_4296_1</name>
</gene>
<evidence type="ECO:0000313" key="2">
    <source>
        <dbReference type="Proteomes" id="UP000299102"/>
    </source>
</evidence>
<evidence type="ECO:0000313" key="1">
    <source>
        <dbReference type="EMBL" id="GBP36152.1"/>
    </source>
</evidence>
<comment type="caution">
    <text evidence="1">The sequence shown here is derived from an EMBL/GenBank/DDBJ whole genome shotgun (WGS) entry which is preliminary data.</text>
</comment>
<dbReference type="Proteomes" id="UP000299102">
    <property type="component" value="Unassembled WGS sequence"/>
</dbReference>
<sequence>MQIHHPVALAVIYPWFLRLNFLMINLKQNRSTLVVLPQDILAIPKAKHHPNGEGKHQSKCNYIITLRKDSDSIKKILAKRGRGGPKDEE</sequence>
<dbReference type="EMBL" id="BGZK01000315">
    <property type="protein sequence ID" value="GBP36152.1"/>
    <property type="molecule type" value="Genomic_DNA"/>
</dbReference>
<name>A0A4C1VCY8_EUMVA</name>
<proteinExistence type="predicted"/>